<dbReference type="Pfam" id="PF05652">
    <property type="entry name" value="DcpS"/>
    <property type="match status" value="1"/>
</dbReference>
<dbReference type="Gene3D" id="3.30.428.10">
    <property type="entry name" value="HIT-like"/>
    <property type="match status" value="1"/>
</dbReference>
<reference evidence="4 5" key="1">
    <citation type="submission" date="2019-12" db="EMBL/GenBank/DDBJ databases">
        <authorList>
            <person name="Floudas D."/>
            <person name="Bentzer J."/>
            <person name="Ahren D."/>
            <person name="Johansson T."/>
            <person name="Persson P."/>
            <person name="Tunlid A."/>
        </authorList>
    </citation>
    <scope>NUCLEOTIDE SEQUENCE [LARGE SCALE GENOMIC DNA]</scope>
    <source>
        <strain evidence="4 5">CBS 102.39</strain>
    </source>
</reference>
<organism evidence="4 5">
    <name type="scientific">Agrocybe pediades</name>
    <dbReference type="NCBI Taxonomy" id="84607"/>
    <lineage>
        <taxon>Eukaryota</taxon>
        <taxon>Fungi</taxon>
        <taxon>Dikarya</taxon>
        <taxon>Basidiomycota</taxon>
        <taxon>Agaricomycotina</taxon>
        <taxon>Agaricomycetes</taxon>
        <taxon>Agaricomycetidae</taxon>
        <taxon>Agaricales</taxon>
        <taxon>Agaricineae</taxon>
        <taxon>Strophariaceae</taxon>
        <taxon>Agrocybe</taxon>
    </lineage>
</organism>
<dbReference type="PANTHER" id="PTHR12978:SF0">
    <property type="entry name" value="M7GPPPX DIPHOSPHATASE"/>
    <property type="match status" value="1"/>
</dbReference>
<dbReference type="PIRSF" id="PIRSF028973">
    <property type="entry name" value="Scavenger_mRNA_decap_enz"/>
    <property type="match status" value="1"/>
</dbReference>
<dbReference type="InterPro" id="IPR008594">
    <property type="entry name" value="DcpS/DCS2"/>
</dbReference>
<feature type="binding site" evidence="3">
    <location>
        <position position="161"/>
    </location>
    <ligand>
        <name>substrate</name>
    </ligand>
</feature>
<dbReference type="Pfam" id="PF11969">
    <property type="entry name" value="DcpS_C"/>
    <property type="match status" value="1"/>
</dbReference>
<evidence type="ECO:0008006" key="6">
    <source>
        <dbReference type="Google" id="ProtNLM"/>
    </source>
</evidence>
<dbReference type="GO" id="GO:0000932">
    <property type="term" value="C:P-body"/>
    <property type="evidence" value="ECO:0007669"/>
    <property type="project" value="TreeGrafter"/>
</dbReference>
<keyword evidence="5" id="KW-1185">Reference proteome</keyword>
<dbReference type="GO" id="GO:0000340">
    <property type="term" value="F:RNA 7-methylguanosine cap binding"/>
    <property type="evidence" value="ECO:0007669"/>
    <property type="project" value="TreeGrafter"/>
</dbReference>
<name>A0A8H4VPT3_9AGAR</name>
<dbReference type="AlphaFoldDB" id="A0A8H4VPT3"/>
<proteinExistence type="inferred from homology"/>
<comment type="similarity">
    <text evidence="1">Belongs to the HIT family.</text>
</comment>
<feature type="binding site" evidence="3">
    <location>
        <position position="151"/>
    </location>
    <ligand>
        <name>substrate</name>
    </ligand>
</feature>
<dbReference type="SUPFAM" id="SSF102860">
    <property type="entry name" value="mRNA decapping enzyme DcpS N-terminal domain"/>
    <property type="match status" value="1"/>
</dbReference>
<evidence type="ECO:0000256" key="3">
    <source>
        <dbReference type="PIRSR" id="PIRSR028973-2"/>
    </source>
</evidence>
<dbReference type="Proteomes" id="UP000521872">
    <property type="component" value="Unassembled WGS sequence"/>
</dbReference>
<evidence type="ECO:0000313" key="4">
    <source>
        <dbReference type="EMBL" id="KAF4617562.1"/>
    </source>
</evidence>
<comment type="caution">
    <text evidence="4">The sequence shown here is derived from an EMBL/GenBank/DDBJ whole genome shotgun (WGS) entry which is preliminary data.</text>
</comment>
<gene>
    <name evidence="4" type="ORF">D9613_005799</name>
</gene>
<evidence type="ECO:0000313" key="5">
    <source>
        <dbReference type="Proteomes" id="UP000521872"/>
    </source>
</evidence>
<feature type="active site" description="Nucleophile" evidence="2">
    <location>
        <position position="249"/>
    </location>
</feature>
<dbReference type="SUPFAM" id="SSF54197">
    <property type="entry name" value="HIT-like"/>
    <property type="match status" value="1"/>
</dbReference>
<evidence type="ECO:0000256" key="2">
    <source>
        <dbReference type="PIRSR" id="PIRSR028973-1"/>
    </source>
</evidence>
<feature type="binding site" evidence="3">
    <location>
        <position position="177"/>
    </location>
    <ligand>
        <name>substrate</name>
    </ligand>
</feature>
<dbReference type="GO" id="GO:0005634">
    <property type="term" value="C:nucleus"/>
    <property type="evidence" value="ECO:0007669"/>
    <property type="project" value="TreeGrafter"/>
</dbReference>
<accession>A0A8H4VPT3</accession>
<dbReference type="Gene3D" id="3.30.200.40">
    <property type="entry name" value="Scavenger mRNA decapping enzyme, N-terminal domain"/>
    <property type="match status" value="1"/>
</dbReference>
<evidence type="ECO:0000256" key="1">
    <source>
        <dbReference type="ARBA" id="ARBA00010208"/>
    </source>
</evidence>
<feature type="binding site" evidence="3">
    <location>
        <begin position="240"/>
        <end position="251"/>
    </location>
    <ligand>
        <name>substrate</name>
    </ligand>
</feature>
<feature type="binding site" evidence="3">
    <location>
        <position position="179"/>
    </location>
    <ligand>
        <name>substrate</name>
    </ligand>
</feature>
<sequence length="325" mass="37068">MSHPAAPTSFDALKAFSFERILNEDPFTHSIILLGTFPVPGNLSERVKAVVRIERTILNADQGVRLLGDPGLLTRIKLEQSTDIYTWLFGWLGEERAGDVKVNIICPATETHINKASYLKQEHVLVHETPELYEKIVKPYIAAFPPSRTQWVENILTGLSEKDKILFNSPDFLILPDMKWDLKTVTSLYLIAIVQDRSIRSLRDLRRRHIPLLQSIRREAARVVGEKWGLGKGSLRMYIHYQPSYYHFHVHMVNANYQGNILGMAVGQAYILDDVISLLELDPEDGPGIYERMTLTYGLGDQHELFKALTESQSGEVKENKRPYV</sequence>
<dbReference type="GO" id="GO:0000290">
    <property type="term" value="P:deadenylation-dependent decapping of nuclear-transcribed mRNA"/>
    <property type="evidence" value="ECO:0007669"/>
    <property type="project" value="InterPro"/>
</dbReference>
<dbReference type="PANTHER" id="PTHR12978">
    <property type="entry name" value="HISTIDINE TRIAD HIT PROTEIN MEMBER"/>
    <property type="match status" value="1"/>
</dbReference>
<dbReference type="InterPro" id="IPR011145">
    <property type="entry name" value="Scavenger_mRNA_decap_enz_N"/>
</dbReference>
<dbReference type="GO" id="GO:0016787">
    <property type="term" value="F:hydrolase activity"/>
    <property type="evidence" value="ECO:0007669"/>
    <property type="project" value="InterPro"/>
</dbReference>
<dbReference type="EMBL" id="JAACJL010000030">
    <property type="protein sequence ID" value="KAF4617562.1"/>
    <property type="molecule type" value="Genomic_DNA"/>
</dbReference>
<protein>
    <recommendedName>
        <fullName evidence="6">Scavenger mRNA decapping enzyme</fullName>
    </recommendedName>
</protein>
<dbReference type="InterPro" id="IPR036265">
    <property type="entry name" value="HIT-like_sf"/>
</dbReference>